<evidence type="ECO:0000313" key="8">
    <source>
        <dbReference type="Ensembl" id="ENSAOCP00000077427.1"/>
    </source>
</evidence>
<sequence length="226" mass="24711">MKKQGKGDTASIPLSSPTGSSSVQLYHDYQKVGFKMYPGNGHTTENGSHTRRDQVTGRHGTGKMSSVPDIISNNREKKYSMKDEAALRNSSWMMDSSSQAYSGPEDNSTDPHETLTETSTLTFVDAHTMDESVENHSLDGVGMIYLKEFVLIDDDDDGDMSLREKTVTDLSVMDGKAADLVCGRLLSTSSCSFSECKEESSAPEAAPPEEAETAHEKKRCCFCTLL</sequence>
<dbReference type="Proteomes" id="UP001501940">
    <property type="component" value="Chromosome 6"/>
</dbReference>
<dbReference type="PANTHER" id="PTHR10498:SF10">
    <property type="entry name" value="PALM2 AND AKAP2 FUSION-RELATED"/>
    <property type="match status" value="1"/>
</dbReference>
<dbReference type="KEGG" id="aoce:118471760"/>
<proteinExistence type="predicted"/>
<evidence type="ECO:0000256" key="3">
    <source>
        <dbReference type="ARBA" id="ARBA00022553"/>
    </source>
</evidence>
<keyword evidence="6" id="KW-0449">Lipoprotein</keyword>
<dbReference type="AlphaFoldDB" id="A0AAQ6AJV1"/>
<dbReference type="RefSeq" id="XP_035813935.2">
    <property type="nucleotide sequence ID" value="XM_035958042.2"/>
</dbReference>
<evidence type="ECO:0000313" key="9">
    <source>
        <dbReference type="Proteomes" id="UP001501940"/>
    </source>
</evidence>
<dbReference type="GO" id="GO:0005886">
    <property type="term" value="C:plasma membrane"/>
    <property type="evidence" value="ECO:0007669"/>
    <property type="project" value="UniProtKB-SubCell"/>
</dbReference>
<keyword evidence="5" id="KW-0472">Membrane</keyword>
<reference evidence="8" key="3">
    <citation type="submission" date="2025-09" db="UniProtKB">
        <authorList>
            <consortium name="Ensembl"/>
        </authorList>
    </citation>
    <scope>IDENTIFICATION</scope>
</reference>
<dbReference type="GeneTree" id="ENSGT00940000175330"/>
<feature type="region of interest" description="Disordered" evidence="7">
    <location>
        <begin position="197"/>
        <end position="217"/>
    </location>
</feature>
<evidence type="ECO:0000256" key="6">
    <source>
        <dbReference type="ARBA" id="ARBA00023288"/>
    </source>
</evidence>
<evidence type="ECO:0000256" key="2">
    <source>
        <dbReference type="ARBA" id="ARBA00022475"/>
    </source>
</evidence>
<comment type="subcellular location">
    <subcellularLocation>
        <location evidence="1">Cell membrane</location>
        <topology evidence="1">Lipid-anchor</topology>
        <orientation evidence="1">Cytoplasmic side</orientation>
    </subcellularLocation>
</comment>
<evidence type="ECO:0000256" key="4">
    <source>
        <dbReference type="ARBA" id="ARBA00023054"/>
    </source>
</evidence>
<feature type="region of interest" description="Disordered" evidence="7">
    <location>
        <begin position="37"/>
        <end position="69"/>
    </location>
</feature>
<dbReference type="GeneID" id="118471760"/>
<organism evidence="8 9">
    <name type="scientific">Amphiprion ocellaris</name>
    <name type="common">Clown anemonefish</name>
    <dbReference type="NCBI Taxonomy" id="80972"/>
    <lineage>
        <taxon>Eukaryota</taxon>
        <taxon>Metazoa</taxon>
        <taxon>Chordata</taxon>
        <taxon>Craniata</taxon>
        <taxon>Vertebrata</taxon>
        <taxon>Euteleostomi</taxon>
        <taxon>Actinopterygii</taxon>
        <taxon>Neopterygii</taxon>
        <taxon>Teleostei</taxon>
        <taxon>Neoteleostei</taxon>
        <taxon>Acanthomorphata</taxon>
        <taxon>Ovalentaria</taxon>
        <taxon>Pomacentridae</taxon>
        <taxon>Amphiprion</taxon>
    </lineage>
</organism>
<reference evidence="8 9" key="1">
    <citation type="submission" date="2022-01" db="EMBL/GenBank/DDBJ databases">
        <title>A chromosome-scale genome assembly of the false clownfish, Amphiprion ocellaris.</title>
        <authorList>
            <person name="Ryu T."/>
        </authorList>
    </citation>
    <scope>NUCLEOTIDE SEQUENCE [LARGE SCALE GENOMIC DNA]</scope>
</reference>
<keyword evidence="4" id="KW-0175">Coiled coil</keyword>
<keyword evidence="9" id="KW-1185">Reference proteome</keyword>
<name>A0AAQ6AJV1_AMPOC</name>
<dbReference type="PANTHER" id="PTHR10498">
    <property type="entry name" value="PARALEMMIN-RELATED"/>
    <property type="match status" value="1"/>
</dbReference>
<dbReference type="Ensembl" id="ENSAOCT00000084426.1">
    <property type="protein sequence ID" value="ENSAOCP00000077427.1"/>
    <property type="gene ID" value="ENSAOCG00000028184.1"/>
</dbReference>
<keyword evidence="3" id="KW-0597">Phosphoprotein</keyword>
<keyword evidence="2" id="KW-1003">Cell membrane</keyword>
<reference evidence="8" key="2">
    <citation type="submission" date="2025-08" db="UniProtKB">
        <authorList>
            <consortium name="Ensembl"/>
        </authorList>
    </citation>
    <scope>IDENTIFICATION</scope>
</reference>
<feature type="compositionally biased region" description="Low complexity" evidence="7">
    <location>
        <begin position="11"/>
        <end position="22"/>
    </location>
</feature>
<protein>
    <submittedName>
        <fullName evidence="8">Uncharacterized protein</fullName>
    </submittedName>
</protein>
<evidence type="ECO:0000256" key="1">
    <source>
        <dbReference type="ARBA" id="ARBA00004342"/>
    </source>
</evidence>
<feature type="region of interest" description="Disordered" evidence="7">
    <location>
        <begin position="1"/>
        <end position="23"/>
    </location>
</feature>
<evidence type="ECO:0000256" key="5">
    <source>
        <dbReference type="ARBA" id="ARBA00023136"/>
    </source>
</evidence>
<accession>A0AAQ6AJV1</accession>
<evidence type="ECO:0000256" key="7">
    <source>
        <dbReference type="SAM" id="MobiDB-lite"/>
    </source>
</evidence>